<gene>
    <name evidence="1" type="ORF">SAMN04489796_1191</name>
</gene>
<sequence>MLIFTLLSCKQKVVDGIEIGQDLYVGQSLKQNKKLSELITQTLNKDPNALSELTEFWCGGGAGCYDLGFVTTQLVYRIGENDFIKMAEKLTEKQKGSLSGLLSVGFEYGNYTDKNVVTEFPRLNKLLTE</sequence>
<organism evidence="1 2">
    <name type="scientific">Winogradskyella thalassocola</name>
    <dbReference type="NCBI Taxonomy" id="262004"/>
    <lineage>
        <taxon>Bacteria</taxon>
        <taxon>Pseudomonadati</taxon>
        <taxon>Bacteroidota</taxon>
        <taxon>Flavobacteriia</taxon>
        <taxon>Flavobacteriales</taxon>
        <taxon>Flavobacteriaceae</taxon>
        <taxon>Winogradskyella</taxon>
    </lineage>
</organism>
<reference evidence="2" key="1">
    <citation type="submission" date="2016-10" db="EMBL/GenBank/DDBJ databases">
        <authorList>
            <person name="Varghese N."/>
            <person name="Submissions S."/>
        </authorList>
    </citation>
    <scope>NUCLEOTIDE SEQUENCE [LARGE SCALE GENOMIC DNA]</scope>
    <source>
        <strain evidence="2">DSM 15363</strain>
    </source>
</reference>
<name>A0A1G8M9P5_9FLAO</name>
<keyword evidence="2" id="KW-1185">Reference proteome</keyword>
<evidence type="ECO:0000313" key="2">
    <source>
        <dbReference type="Proteomes" id="UP000199492"/>
    </source>
</evidence>
<dbReference type="EMBL" id="FNCZ01000019">
    <property type="protein sequence ID" value="SDI64573.1"/>
    <property type="molecule type" value="Genomic_DNA"/>
</dbReference>
<accession>A0A1G8M9P5</accession>
<dbReference type="Proteomes" id="UP000199492">
    <property type="component" value="Unassembled WGS sequence"/>
</dbReference>
<evidence type="ECO:0000313" key="1">
    <source>
        <dbReference type="EMBL" id="SDI64573.1"/>
    </source>
</evidence>
<proteinExistence type="predicted"/>
<protein>
    <submittedName>
        <fullName evidence="1">Uncharacterized protein</fullName>
    </submittedName>
</protein>
<dbReference type="AlphaFoldDB" id="A0A1G8M9P5"/>